<dbReference type="EMBL" id="CM024808">
    <property type="protein sequence ID" value="KAG8007047.1"/>
    <property type="molecule type" value="Genomic_DNA"/>
</dbReference>
<keyword evidence="2" id="KW-1185">Reference proteome</keyword>
<feature type="non-terminal residue" evidence="1">
    <location>
        <position position="1"/>
    </location>
</feature>
<accession>A0ACB7EYP9</accession>
<proteinExistence type="predicted"/>
<gene>
    <name evidence="1" type="primary">IFI44.4</name>
    <name evidence="1" type="ORF">GBF38_023174</name>
</gene>
<organism evidence="1 2">
    <name type="scientific">Nibea albiflora</name>
    <name type="common">Yellow drum</name>
    <name type="synonym">Corvina albiflora</name>
    <dbReference type="NCBI Taxonomy" id="240163"/>
    <lineage>
        <taxon>Eukaryota</taxon>
        <taxon>Metazoa</taxon>
        <taxon>Chordata</taxon>
        <taxon>Craniata</taxon>
        <taxon>Vertebrata</taxon>
        <taxon>Euteleostomi</taxon>
        <taxon>Actinopterygii</taxon>
        <taxon>Neopterygii</taxon>
        <taxon>Teleostei</taxon>
        <taxon>Neoteleostei</taxon>
        <taxon>Acanthomorphata</taxon>
        <taxon>Eupercaria</taxon>
        <taxon>Sciaenidae</taxon>
        <taxon>Nibea</taxon>
    </lineage>
</organism>
<protein>
    <submittedName>
        <fullName evidence="1">Interferon-induced protein 44</fullName>
    </submittedName>
</protein>
<evidence type="ECO:0000313" key="2">
    <source>
        <dbReference type="Proteomes" id="UP000805704"/>
    </source>
</evidence>
<evidence type="ECO:0000313" key="1">
    <source>
        <dbReference type="EMBL" id="KAG8007047.1"/>
    </source>
</evidence>
<dbReference type="Proteomes" id="UP000805704">
    <property type="component" value="Chromosome 20"/>
</dbReference>
<reference evidence="1" key="1">
    <citation type="submission" date="2020-04" db="EMBL/GenBank/DDBJ databases">
        <title>A chromosome-scale assembly and high-density genetic map of the yellow drum (Nibea albiflora) genome.</title>
        <authorList>
            <person name="Xu D."/>
            <person name="Zhang W."/>
            <person name="Chen R."/>
            <person name="Tan P."/>
            <person name="Wang L."/>
            <person name="Song H."/>
            <person name="Tian L."/>
            <person name="Zhu Q."/>
            <person name="Wang B."/>
        </authorList>
    </citation>
    <scope>NUCLEOTIDE SEQUENCE</scope>
    <source>
        <strain evidence="1">ZJHYS-2018</strain>
    </source>
</reference>
<comment type="caution">
    <text evidence="1">The sequence shown here is derived from an EMBL/GenBank/DDBJ whole genome shotgun (WGS) entry which is preliminary data.</text>
</comment>
<sequence>SDKETNLQFLSGYQPHNKDLKQQRILIYGPAGSGKSSFINSVDSVLQGRVTDRAAADAISGDSFTIEYKTYKIQKGSPGTFYPFSFTDIMGIEKDTEKGARVEDIKLAMKGHIKDGYHFNPVSKIAEDDRKYDKSPTLSDRVHVLVCVVSATTTNILSDETVAKMREVRLAARDMGIPQLAILTKIDEACPEVKANIRNAYKSKRLKEKMEELNLALGIPLKSIFLVKSYHSEINTDADMDTLILSALKQIIHFGEDFVNSLNTENLKFIKKYKPHNKDLKQQRILIYGPAGSGKSSFINSVDSVLQGRVTGRAAEDAISRESFTKEFRTYKILKGTRRTFYPFSFTDIMGIEKDTDKGARVEDIKLAMRGHIKDGYKFNPFSQISEDDHKYNKIPTLSDRVHVLVCVVSAATTDILSAETVAKMREVRLAARDMGIPQLAILTKIDEACPEVEANLKNAYKSMYLKETMEELNVALGIPPKSIFPVKSYHSEINTDADMDTLLLSALRQIIHFGEDFVNNL</sequence>
<name>A0ACB7EYP9_NIBAL</name>